<evidence type="ECO:0008006" key="9">
    <source>
        <dbReference type="Google" id="ProtNLM"/>
    </source>
</evidence>
<protein>
    <recommendedName>
        <fullName evidence="9">COPI associated protein</fullName>
    </recommendedName>
</protein>
<feature type="compositionally biased region" description="Low complexity" evidence="5">
    <location>
        <begin position="1"/>
        <end position="12"/>
    </location>
</feature>
<evidence type="ECO:0000256" key="1">
    <source>
        <dbReference type="ARBA" id="ARBA00004141"/>
    </source>
</evidence>
<dbReference type="Pfam" id="PF08507">
    <property type="entry name" value="COPI_assoc"/>
    <property type="match status" value="1"/>
</dbReference>
<evidence type="ECO:0000256" key="4">
    <source>
        <dbReference type="ARBA" id="ARBA00023136"/>
    </source>
</evidence>
<evidence type="ECO:0000256" key="2">
    <source>
        <dbReference type="ARBA" id="ARBA00022692"/>
    </source>
</evidence>
<keyword evidence="2 6" id="KW-0812">Transmembrane</keyword>
<reference evidence="7 8" key="1">
    <citation type="journal article" date="2022" name="bioRxiv">
        <title>Genomics of Preaxostyla Flagellates Illuminates Evolutionary Transitions and the Path Towards Mitochondrial Loss.</title>
        <authorList>
            <person name="Novak L.V.F."/>
            <person name="Treitli S.C."/>
            <person name="Pyrih J."/>
            <person name="Halakuc P."/>
            <person name="Pipaliya S.V."/>
            <person name="Vacek V."/>
            <person name="Brzon O."/>
            <person name="Soukal P."/>
            <person name="Eme L."/>
            <person name="Dacks J.B."/>
            <person name="Karnkowska A."/>
            <person name="Elias M."/>
            <person name="Hampl V."/>
        </authorList>
    </citation>
    <scope>NUCLEOTIDE SEQUENCE [LARGE SCALE GENOMIC DNA]</scope>
    <source>
        <strain evidence="7">NAU3</strain>
        <tissue evidence="7">Gut</tissue>
    </source>
</reference>
<comment type="caution">
    <text evidence="7">The sequence shown here is derived from an EMBL/GenBank/DDBJ whole genome shotgun (WGS) entry which is preliminary data.</text>
</comment>
<proteinExistence type="predicted"/>
<dbReference type="EMBL" id="JARBJD010000003">
    <property type="protein sequence ID" value="KAK2964276.1"/>
    <property type="molecule type" value="Genomic_DNA"/>
</dbReference>
<evidence type="ECO:0000256" key="5">
    <source>
        <dbReference type="SAM" id="MobiDB-lite"/>
    </source>
</evidence>
<evidence type="ECO:0000256" key="3">
    <source>
        <dbReference type="ARBA" id="ARBA00022989"/>
    </source>
</evidence>
<keyword evidence="8" id="KW-1185">Reference proteome</keyword>
<feature type="transmembrane region" description="Helical" evidence="6">
    <location>
        <begin position="116"/>
        <end position="142"/>
    </location>
</feature>
<sequence length="171" mass="19183">MAQPQSFEQPAQPAEPPPKSKTSPLITLNMISRVLIWVSAVIIVVTGVMAMIFSLNSGFISFFIGIYQCVFGVLLGIGETGWRRFVKTFPFLLTRFFRGCFTVFCGTLFLCVKINGYTWPCVVICIVLAVFGIFHCVISCLVKTEREQKTVEMFKQEHVISNEPDVATQKV</sequence>
<organism evidence="7 8">
    <name type="scientific">Blattamonas nauphoetae</name>
    <dbReference type="NCBI Taxonomy" id="2049346"/>
    <lineage>
        <taxon>Eukaryota</taxon>
        <taxon>Metamonada</taxon>
        <taxon>Preaxostyla</taxon>
        <taxon>Oxymonadida</taxon>
        <taxon>Blattamonas</taxon>
    </lineage>
</organism>
<feature type="region of interest" description="Disordered" evidence="5">
    <location>
        <begin position="1"/>
        <end position="22"/>
    </location>
</feature>
<dbReference type="InterPro" id="IPR013714">
    <property type="entry name" value="Golgi_TVP15"/>
</dbReference>
<comment type="subcellular location">
    <subcellularLocation>
        <location evidence="1">Membrane</location>
        <topology evidence="1">Multi-pass membrane protein</topology>
    </subcellularLocation>
</comment>
<feature type="transmembrane region" description="Helical" evidence="6">
    <location>
        <begin position="34"/>
        <end position="53"/>
    </location>
</feature>
<gene>
    <name evidence="7" type="ORF">BLNAU_807</name>
</gene>
<feature type="transmembrane region" description="Helical" evidence="6">
    <location>
        <begin position="89"/>
        <end position="110"/>
    </location>
</feature>
<name>A0ABQ9YKJ2_9EUKA</name>
<keyword evidence="3 6" id="KW-1133">Transmembrane helix</keyword>
<accession>A0ABQ9YKJ2</accession>
<dbReference type="Proteomes" id="UP001281761">
    <property type="component" value="Unassembled WGS sequence"/>
</dbReference>
<keyword evidence="4 6" id="KW-0472">Membrane</keyword>
<dbReference type="PANTHER" id="PTHR28128">
    <property type="entry name" value="GOLGI APPARATUS MEMBRANE PROTEIN TVP15"/>
    <property type="match status" value="1"/>
</dbReference>
<feature type="transmembrane region" description="Helical" evidence="6">
    <location>
        <begin position="59"/>
        <end position="77"/>
    </location>
</feature>
<evidence type="ECO:0000256" key="6">
    <source>
        <dbReference type="SAM" id="Phobius"/>
    </source>
</evidence>
<evidence type="ECO:0000313" key="7">
    <source>
        <dbReference type="EMBL" id="KAK2964276.1"/>
    </source>
</evidence>
<dbReference type="PANTHER" id="PTHR28128:SF1">
    <property type="entry name" value="GOLGI APPARATUS MEMBRANE PROTEIN TVP15"/>
    <property type="match status" value="1"/>
</dbReference>
<evidence type="ECO:0000313" key="8">
    <source>
        <dbReference type="Proteomes" id="UP001281761"/>
    </source>
</evidence>